<dbReference type="SUPFAM" id="SSF52540">
    <property type="entry name" value="P-loop containing nucleoside triphosphate hydrolases"/>
    <property type="match status" value="1"/>
</dbReference>
<dbReference type="GO" id="GO:0016887">
    <property type="term" value="F:ATP hydrolysis activity"/>
    <property type="evidence" value="ECO:0007669"/>
    <property type="project" value="InterPro"/>
</dbReference>
<feature type="compositionally biased region" description="Basic and acidic residues" evidence="1">
    <location>
        <begin position="372"/>
        <end position="382"/>
    </location>
</feature>
<dbReference type="PANTHER" id="PTHR35894:SF1">
    <property type="entry name" value="PHOSPHORIBULOKINASE _ URIDINE KINASE FAMILY"/>
    <property type="match status" value="1"/>
</dbReference>
<reference evidence="4 5" key="1">
    <citation type="submission" date="2020-08" db="EMBL/GenBank/DDBJ databases">
        <title>Genomic Encyclopedia of Type Strains, Phase IV (KMG-IV): sequencing the most valuable type-strain genomes for metagenomic binning, comparative biology and taxonomic classification.</title>
        <authorList>
            <person name="Goeker M."/>
        </authorList>
    </citation>
    <scope>NUCLEOTIDE SEQUENCE [LARGE SCALE GENOMIC DNA]</scope>
    <source>
        <strain evidence="4 5">DSM 28570</strain>
    </source>
</reference>
<keyword evidence="5" id="KW-1185">Reference proteome</keyword>
<dbReference type="EMBL" id="JACHEO010000007">
    <property type="protein sequence ID" value="MBB5347816.1"/>
    <property type="molecule type" value="Genomic_DNA"/>
</dbReference>
<evidence type="ECO:0000259" key="3">
    <source>
        <dbReference type="SMART" id="SM00382"/>
    </source>
</evidence>
<evidence type="ECO:0000313" key="5">
    <source>
        <dbReference type="Proteomes" id="UP000539642"/>
    </source>
</evidence>
<dbReference type="Pfam" id="PF13401">
    <property type="entry name" value="AAA_22"/>
    <property type="match status" value="1"/>
</dbReference>
<organism evidence="4 5">
    <name type="scientific">Desulfoprunum benzoelyticum</name>
    <dbReference type="NCBI Taxonomy" id="1506996"/>
    <lineage>
        <taxon>Bacteria</taxon>
        <taxon>Pseudomonadati</taxon>
        <taxon>Thermodesulfobacteriota</taxon>
        <taxon>Desulfobulbia</taxon>
        <taxon>Desulfobulbales</taxon>
        <taxon>Desulfobulbaceae</taxon>
        <taxon>Desulfoprunum</taxon>
    </lineage>
</organism>
<keyword evidence="2" id="KW-0472">Membrane</keyword>
<dbReference type="RefSeq" id="WP_183349955.1">
    <property type="nucleotide sequence ID" value="NZ_JACHEO010000007.1"/>
</dbReference>
<gene>
    <name evidence="4" type="ORF">HNQ81_001545</name>
</gene>
<accession>A0A840USK4</accession>
<dbReference type="InterPro" id="IPR003593">
    <property type="entry name" value="AAA+_ATPase"/>
</dbReference>
<comment type="caution">
    <text evidence="4">The sequence shown here is derived from an EMBL/GenBank/DDBJ whole genome shotgun (WGS) entry which is preliminary data.</text>
</comment>
<dbReference type="PANTHER" id="PTHR35894">
    <property type="entry name" value="GENERAL SECRETION PATHWAY PROTEIN A-RELATED"/>
    <property type="match status" value="1"/>
</dbReference>
<dbReference type="InterPro" id="IPR027417">
    <property type="entry name" value="P-loop_NTPase"/>
</dbReference>
<evidence type="ECO:0000256" key="2">
    <source>
        <dbReference type="SAM" id="Phobius"/>
    </source>
</evidence>
<dbReference type="Proteomes" id="UP000539642">
    <property type="component" value="Unassembled WGS sequence"/>
</dbReference>
<sequence>MYTHYFGLNDKPFAIAPNPRYLYMSELHREALAHLIYGIQRDGCFILLTGDVGTGKTTVCRCLLEQLPEDTDVAIILNPKLTAIDLLKTICEELSIPVPSESPTGKSYIDALNRHLLQTHAEGRSTALVIDEAQNLEADVLEQLRLLTNLETDTQKLLKIILLGQPELRTLLAGPQMSQVNQRITSRYHLQPLQPEDVRIYIQHRLRVAGGGTRRLFTDPAIKHVARISKGIPRLINLICDRALLGAYAENADRVNWKIMRKAGREVLEDGRPSFFSRRFVLITVITLAILGIGMPAAWHYLKTPALETFIKQWQPLKNSTPEANEPTTGQMSHDASNAATDDRQSIPKTDQDTKQQPSSVFIDQTVSKMETNPDKEAVQKK</sequence>
<evidence type="ECO:0000256" key="1">
    <source>
        <dbReference type="SAM" id="MobiDB-lite"/>
    </source>
</evidence>
<name>A0A840USK4_9BACT</name>
<dbReference type="InterPro" id="IPR052026">
    <property type="entry name" value="ExeA_AAA_ATPase_DNA-bind"/>
</dbReference>
<dbReference type="SMART" id="SM00382">
    <property type="entry name" value="AAA"/>
    <property type="match status" value="1"/>
</dbReference>
<protein>
    <submittedName>
        <fullName evidence="4">General secretion pathway protein A</fullName>
    </submittedName>
</protein>
<proteinExistence type="predicted"/>
<keyword evidence="2" id="KW-1133">Transmembrane helix</keyword>
<keyword evidence="2" id="KW-0812">Transmembrane</keyword>
<feature type="compositionally biased region" description="Polar residues" evidence="1">
    <location>
        <begin position="319"/>
        <end position="340"/>
    </location>
</feature>
<feature type="domain" description="AAA+ ATPase" evidence="3">
    <location>
        <begin position="42"/>
        <end position="196"/>
    </location>
</feature>
<feature type="compositionally biased region" description="Basic and acidic residues" evidence="1">
    <location>
        <begin position="341"/>
        <end position="354"/>
    </location>
</feature>
<evidence type="ECO:0000313" key="4">
    <source>
        <dbReference type="EMBL" id="MBB5347816.1"/>
    </source>
</evidence>
<dbReference type="InterPro" id="IPR049945">
    <property type="entry name" value="AAA_22"/>
</dbReference>
<feature type="transmembrane region" description="Helical" evidence="2">
    <location>
        <begin position="280"/>
        <end position="302"/>
    </location>
</feature>
<feature type="compositionally biased region" description="Polar residues" evidence="1">
    <location>
        <begin position="355"/>
        <end position="371"/>
    </location>
</feature>
<dbReference type="AlphaFoldDB" id="A0A840USK4"/>
<feature type="region of interest" description="Disordered" evidence="1">
    <location>
        <begin position="319"/>
        <end position="382"/>
    </location>
</feature>
<dbReference type="Gene3D" id="3.40.50.300">
    <property type="entry name" value="P-loop containing nucleotide triphosphate hydrolases"/>
    <property type="match status" value="1"/>
</dbReference>